<dbReference type="Pfam" id="PF26639">
    <property type="entry name" value="Het-6_barrel"/>
    <property type="match status" value="1"/>
</dbReference>
<evidence type="ECO:0000313" key="2">
    <source>
        <dbReference type="Proteomes" id="UP001521785"/>
    </source>
</evidence>
<evidence type="ECO:0008006" key="3">
    <source>
        <dbReference type="Google" id="ProtNLM"/>
    </source>
</evidence>
<dbReference type="Proteomes" id="UP001521785">
    <property type="component" value="Unassembled WGS sequence"/>
</dbReference>
<organism evidence="1 2">
    <name type="scientific">Paraconiothyrium brasiliense</name>
    <dbReference type="NCBI Taxonomy" id="300254"/>
    <lineage>
        <taxon>Eukaryota</taxon>
        <taxon>Fungi</taxon>
        <taxon>Dikarya</taxon>
        <taxon>Ascomycota</taxon>
        <taxon>Pezizomycotina</taxon>
        <taxon>Dothideomycetes</taxon>
        <taxon>Pleosporomycetidae</taxon>
        <taxon>Pleosporales</taxon>
        <taxon>Massarineae</taxon>
        <taxon>Didymosphaeriaceae</taxon>
        <taxon>Paraconiothyrium</taxon>
    </lineage>
</organism>
<reference evidence="1 2" key="1">
    <citation type="submission" date="2024-02" db="EMBL/GenBank/DDBJ databases">
        <title>De novo assembly and annotation of 12 fungi associated with fruit tree decline syndrome in Ontario, Canada.</title>
        <authorList>
            <person name="Sulman M."/>
            <person name="Ellouze W."/>
            <person name="Ilyukhin E."/>
        </authorList>
    </citation>
    <scope>NUCLEOTIDE SEQUENCE [LARGE SCALE GENOMIC DNA]</scope>
    <source>
        <strain evidence="1 2">M42-189</strain>
    </source>
</reference>
<keyword evidence="2" id="KW-1185">Reference proteome</keyword>
<protein>
    <recommendedName>
        <fullName evidence="3">Heterokaryon incompatibility domain-containing protein</fullName>
    </recommendedName>
</protein>
<comment type="caution">
    <text evidence="1">The sequence shown here is derived from an EMBL/GenBank/DDBJ whole genome shotgun (WGS) entry which is preliminary data.</text>
</comment>
<accession>A0ABR3RI58</accession>
<evidence type="ECO:0000313" key="1">
    <source>
        <dbReference type="EMBL" id="KAL1604121.1"/>
    </source>
</evidence>
<name>A0ABR3RI58_9PLEO</name>
<proteinExistence type="predicted"/>
<sequence>MHLILEVSGSSVGVVSGVEEVMWGDSADISQTTIFKWWTALESAASSGKTRSRFATTRFWELLCADIFYEKSPSSSNVGVRRATPKDEITFMSWALESPRSPFNLRLYPNDLKEDEQEDWSNNTYYDRPSDAKLDTMSSQAASLWKSLLYLDMSTPSIGSLLHGLLNRTRTADDGPMEDMTAERIRIHDELSPFDSSRTTIIKKLAEDHNLYWGESVLVEGNIREDAPWTGFFWEIEDKLRTRFGKELVCTLHRSTMKHHTNSTQSLNTVVKTRQERVAAMDASIMAATLSRRLFFTQNGDVGLAPASTRPGDEVFYVAGGATPLLLRLIDGGGLRYEVVGDCYLLGMNEEEPSVLQYHSIYLV</sequence>
<dbReference type="EMBL" id="JAKJXO020000006">
    <property type="protein sequence ID" value="KAL1604121.1"/>
    <property type="molecule type" value="Genomic_DNA"/>
</dbReference>
<gene>
    <name evidence="1" type="ORF">SLS60_005714</name>
</gene>